<proteinExistence type="predicted"/>
<comment type="caution">
    <text evidence="2">The sequence shown here is derived from an EMBL/GenBank/DDBJ whole genome shotgun (WGS) entry which is preliminary data.</text>
</comment>
<dbReference type="EMBL" id="BAAAZO010000006">
    <property type="protein sequence ID" value="GAA3619043.1"/>
    <property type="molecule type" value="Genomic_DNA"/>
</dbReference>
<reference evidence="3" key="1">
    <citation type="journal article" date="2019" name="Int. J. Syst. Evol. Microbiol.">
        <title>The Global Catalogue of Microorganisms (GCM) 10K type strain sequencing project: providing services to taxonomists for standard genome sequencing and annotation.</title>
        <authorList>
            <consortium name="The Broad Institute Genomics Platform"/>
            <consortium name="The Broad Institute Genome Sequencing Center for Infectious Disease"/>
            <person name="Wu L."/>
            <person name="Ma J."/>
        </authorList>
    </citation>
    <scope>NUCLEOTIDE SEQUENCE [LARGE SCALE GENOMIC DNA]</scope>
    <source>
        <strain evidence="3">JCM 16902</strain>
    </source>
</reference>
<organism evidence="2 3">
    <name type="scientific">Kineosporia mesophila</name>
    <dbReference type="NCBI Taxonomy" id="566012"/>
    <lineage>
        <taxon>Bacteria</taxon>
        <taxon>Bacillati</taxon>
        <taxon>Actinomycetota</taxon>
        <taxon>Actinomycetes</taxon>
        <taxon>Kineosporiales</taxon>
        <taxon>Kineosporiaceae</taxon>
        <taxon>Kineosporia</taxon>
    </lineage>
</organism>
<keyword evidence="1" id="KW-0812">Transmembrane</keyword>
<accession>A0ABP6ZTU6</accession>
<protein>
    <submittedName>
        <fullName evidence="2">Uncharacterized protein</fullName>
    </submittedName>
</protein>
<evidence type="ECO:0000256" key="1">
    <source>
        <dbReference type="SAM" id="Phobius"/>
    </source>
</evidence>
<feature type="transmembrane region" description="Helical" evidence="1">
    <location>
        <begin position="178"/>
        <end position="198"/>
    </location>
</feature>
<evidence type="ECO:0000313" key="2">
    <source>
        <dbReference type="EMBL" id="GAA3619043.1"/>
    </source>
</evidence>
<name>A0ABP6ZTU6_9ACTN</name>
<keyword evidence="3" id="KW-1185">Reference proteome</keyword>
<keyword evidence="1" id="KW-0472">Membrane</keyword>
<dbReference type="Proteomes" id="UP001501074">
    <property type="component" value="Unassembled WGS sequence"/>
</dbReference>
<evidence type="ECO:0000313" key="3">
    <source>
        <dbReference type="Proteomes" id="UP001501074"/>
    </source>
</evidence>
<keyword evidence="1" id="KW-1133">Transmembrane helix</keyword>
<sequence length="204" mass="20906">MLRVIAALVALGGVALLVVGTMKATVWAPSDTVTATLGAHSQKFVTSEIGSLALGGPRLEITVSGAGSNPVFVGIGRAGDVDAYLADAESDRIIGLDQDTSTLISRVEGSDTGETPDPAAVDVWSVSSLGQGKASVTWPDPASGQWRLVIATDGTEVAPQNVTLTWTGAQISNPAPTYIATGVALLVVGVVISVMVRVRDRRKA</sequence>
<gene>
    <name evidence="2" type="ORF">GCM10022223_39830</name>
</gene>